<keyword evidence="1" id="KW-0862">Zinc</keyword>
<evidence type="ECO:0000256" key="1">
    <source>
        <dbReference type="PROSITE-ProRule" id="PRU00042"/>
    </source>
</evidence>
<keyword evidence="4" id="KW-1185">Reference proteome</keyword>
<name>A0ABP1CKA5_9APHY</name>
<organism evidence="3 4">
    <name type="scientific">Somion occarium</name>
    <dbReference type="NCBI Taxonomy" id="3059160"/>
    <lineage>
        <taxon>Eukaryota</taxon>
        <taxon>Fungi</taxon>
        <taxon>Dikarya</taxon>
        <taxon>Basidiomycota</taxon>
        <taxon>Agaricomycotina</taxon>
        <taxon>Agaricomycetes</taxon>
        <taxon>Polyporales</taxon>
        <taxon>Cerrenaceae</taxon>
        <taxon>Somion</taxon>
    </lineage>
</organism>
<evidence type="ECO:0000313" key="4">
    <source>
        <dbReference type="Proteomes" id="UP001497453"/>
    </source>
</evidence>
<sequence>MPVASTPAGQPTATLPSVLPSVPALQDVVTNPITHLTVSSTPEQIQGGHGKATNPAETPIFICAMQDCNRLFPSRDRLMAHRKVVHESEDDSNILTWNAYAKSGKSRNSSTPPRTPRAVEAGWASAADMFTVCPLTMGNIDCCYEPSSDRRHLVYGATRRSLIEHLGLHPL</sequence>
<evidence type="ECO:0000259" key="2">
    <source>
        <dbReference type="PROSITE" id="PS50157"/>
    </source>
</evidence>
<accession>A0ABP1CKA5</accession>
<evidence type="ECO:0000313" key="3">
    <source>
        <dbReference type="EMBL" id="CAL1695123.1"/>
    </source>
</evidence>
<keyword evidence="1" id="KW-0863">Zinc-finger</keyword>
<dbReference type="Proteomes" id="UP001497453">
    <property type="component" value="Chromosome 1"/>
</dbReference>
<dbReference type="PROSITE" id="PS00028">
    <property type="entry name" value="ZINC_FINGER_C2H2_1"/>
    <property type="match status" value="1"/>
</dbReference>
<proteinExistence type="predicted"/>
<feature type="domain" description="C2H2-type" evidence="2">
    <location>
        <begin position="61"/>
        <end position="91"/>
    </location>
</feature>
<keyword evidence="1" id="KW-0479">Metal-binding</keyword>
<dbReference type="InterPro" id="IPR013087">
    <property type="entry name" value="Znf_C2H2_type"/>
</dbReference>
<gene>
    <name evidence="3" type="ORF">GFSPODELE1_LOCUS600</name>
</gene>
<protein>
    <recommendedName>
        <fullName evidence="2">C2H2-type domain-containing protein</fullName>
    </recommendedName>
</protein>
<dbReference type="EMBL" id="OZ037944">
    <property type="protein sequence ID" value="CAL1695123.1"/>
    <property type="molecule type" value="Genomic_DNA"/>
</dbReference>
<reference evidence="4" key="1">
    <citation type="submission" date="2024-04" db="EMBL/GenBank/DDBJ databases">
        <authorList>
            <person name="Shaw F."/>
            <person name="Minotto A."/>
        </authorList>
    </citation>
    <scope>NUCLEOTIDE SEQUENCE [LARGE SCALE GENOMIC DNA]</scope>
</reference>
<dbReference type="PROSITE" id="PS50157">
    <property type="entry name" value="ZINC_FINGER_C2H2_2"/>
    <property type="match status" value="1"/>
</dbReference>